<sequence length="181" mass="20157">MSKVPCKYGLMIDGERSLTEIIAIVKCETGTCGESWTDEHLIYANTDIDQFAHDCAMENASSFGSDGYYVCPECGDHLDEEHCEDCNVSCSYEENSSVCGTVFQYQLSKSGTYVNGGDPIITVMKWIIENGGVGLNNNKALIYASRLKQLVYIPEGKEWEEYNVLIQALREVHSIEVIEIA</sequence>
<protein>
    <submittedName>
        <fullName evidence="1">Uncharacterized protein</fullName>
    </submittedName>
</protein>
<keyword evidence="2" id="KW-1185">Reference proteome</keyword>
<dbReference type="Proteomes" id="UP000269126">
    <property type="component" value="Segment"/>
</dbReference>
<organism evidence="1 2">
    <name type="scientific">Salmonella phage STG2</name>
    <dbReference type="NCBI Taxonomy" id="2480623"/>
    <lineage>
        <taxon>Viruses</taxon>
        <taxon>Duplodnaviria</taxon>
        <taxon>Heunggongvirae</taxon>
        <taxon>Uroviricota</taxon>
        <taxon>Caudoviricetes</taxon>
        <taxon>Demerecviridae</taxon>
        <taxon>Markadamsvirinae</taxon>
        <taxon>Epseptimavirus</taxon>
        <taxon>Epseptimavirus STG2</taxon>
    </lineage>
</organism>
<reference evidence="1 2" key="1">
    <citation type="submission" date="2018-10" db="EMBL/GenBank/DDBJ databases">
        <title>Bacteriophage control of Salmonella.</title>
        <authorList>
            <person name="Duc H.M."/>
        </authorList>
    </citation>
    <scope>NUCLEOTIDE SEQUENCE [LARGE SCALE GENOMIC DNA]</scope>
</reference>
<gene>
    <name evidence="1" type="ORF">STG2_145</name>
</gene>
<evidence type="ECO:0000313" key="1">
    <source>
        <dbReference type="EMBL" id="AYN56109.1"/>
    </source>
</evidence>
<accession>A0A3G2KAZ0</accession>
<proteinExistence type="predicted"/>
<name>A0A3G2KAZ0_9CAUD</name>
<evidence type="ECO:0000313" key="2">
    <source>
        <dbReference type="Proteomes" id="UP000269126"/>
    </source>
</evidence>
<dbReference type="EMBL" id="MK005300">
    <property type="protein sequence ID" value="AYN56109.1"/>
    <property type="molecule type" value="Genomic_DNA"/>
</dbReference>